<sequence>MLGAAVGVNEQQQRGGRLRTSCGYGRAPWNDIYWPNEPTPLVHSLSRATVAMSAAAAAAAAAGGLLHPRAHRPPSPRIRWASCARGQQQQPRQRAAPPRAVAAAAEEAYTGPEAELLEALLGVQGRGRAEVESAVQALEALEGLPDPTNSSLIEGSWQLIFTTRPGSASPIQRTFVGVDSFKIFQEVYLRTDDPRVVNVVRFSESIGELKVEAEATIEDGKRILFRFDRAAFNFKFLPFKVPYPVPFRLLGDEAKGWLDTTYLSRTGNIRISRGNKGTTFVLQKSADQRQMLLSAISAGTGVKEAIDDLASSRQGIEADLNTLAGEWQLLWSSETEGESWSSVASAGLKGVQIMKEDGQVKNLVKPLPGVNFNASGNICKNRDGNNFNLSINEGAIQAGGLQFPLDARGEFVMEILYIDNKIRISNVNQHKLVHLRIANRI</sequence>
<protein>
    <recommendedName>
        <fullName evidence="4">Plastid lipid-associated protein/fibrillin conserved domain-containing protein</fullName>
    </recommendedName>
</protein>
<keyword evidence="3" id="KW-0809">Transit peptide</keyword>
<proteinExistence type="predicted"/>
<dbReference type="InterPro" id="IPR039633">
    <property type="entry name" value="PAP"/>
</dbReference>
<dbReference type="Proteomes" id="UP000032180">
    <property type="component" value="Chromosome 7"/>
</dbReference>
<accession>A0A0D9WYN7</accession>
<dbReference type="Gramene" id="LPERR07G11620.1">
    <property type="protein sequence ID" value="LPERR07G11620.1"/>
    <property type="gene ID" value="LPERR07G11620"/>
</dbReference>
<keyword evidence="2" id="KW-0934">Plastid</keyword>
<evidence type="ECO:0000313" key="5">
    <source>
        <dbReference type="EnsemblPlants" id="LPERR07G11620.1"/>
    </source>
</evidence>
<dbReference type="eggNOG" id="ENOG502QUCQ">
    <property type="taxonomic scope" value="Eukaryota"/>
</dbReference>
<organism evidence="5 6">
    <name type="scientific">Leersia perrieri</name>
    <dbReference type="NCBI Taxonomy" id="77586"/>
    <lineage>
        <taxon>Eukaryota</taxon>
        <taxon>Viridiplantae</taxon>
        <taxon>Streptophyta</taxon>
        <taxon>Embryophyta</taxon>
        <taxon>Tracheophyta</taxon>
        <taxon>Spermatophyta</taxon>
        <taxon>Magnoliopsida</taxon>
        <taxon>Liliopsida</taxon>
        <taxon>Poales</taxon>
        <taxon>Poaceae</taxon>
        <taxon>BOP clade</taxon>
        <taxon>Oryzoideae</taxon>
        <taxon>Oryzeae</taxon>
        <taxon>Oryzinae</taxon>
        <taxon>Leersia</taxon>
    </lineage>
</organism>
<dbReference type="Pfam" id="PF04755">
    <property type="entry name" value="PAP_fibrillin"/>
    <property type="match status" value="1"/>
</dbReference>
<reference evidence="5 6" key="1">
    <citation type="submission" date="2012-08" db="EMBL/GenBank/DDBJ databases">
        <title>Oryza genome evolution.</title>
        <authorList>
            <person name="Wing R.A."/>
        </authorList>
    </citation>
    <scope>NUCLEOTIDE SEQUENCE</scope>
</reference>
<keyword evidence="6" id="KW-1185">Reference proteome</keyword>
<reference evidence="6" key="2">
    <citation type="submission" date="2013-12" db="EMBL/GenBank/DDBJ databases">
        <authorList>
            <person name="Yu Y."/>
            <person name="Lee S."/>
            <person name="de Baynast K."/>
            <person name="Wissotski M."/>
            <person name="Liu L."/>
            <person name="Talag J."/>
            <person name="Goicoechea J."/>
            <person name="Angelova A."/>
            <person name="Jetty R."/>
            <person name="Kudrna D."/>
            <person name="Golser W."/>
            <person name="Rivera L."/>
            <person name="Zhang J."/>
            <person name="Wing R."/>
        </authorList>
    </citation>
    <scope>NUCLEOTIDE SEQUENCE</scope>
</reference>
<reference evidence="5" key="3">
    <citation type="submission" date="2015-04" db="UniProtKB">
        <authorList>
            <consortium name="EnsemblPlants"/>
        </authorList>
    </citation>
    <scope>IDENTIFICATION</scope>
</reference>
<dbReference type="GO" id="GO:0009536">
    <property type="term" value="C:plastid"/>
    <property type="evidence" value="ECO:0007669"/>
    <property type="project" value="UniProtKB-SubCell"/>
</dbReference>
<comment type="subcellular location">
    <subcellularLocation>
        <location evidence="1">Plastid</location>
    </subcellularLocation>
</comment>
<evidence type="ECO:0000256" key="2">
    <source>
        <dbReference type="ARBA" id="ARBA00022640"/>
    </source>
</evidence>
<dbReference type="EnsemblPlants" id="LPERR07G11620.1">
    <property type="protein sequence ID" value="LPERR07G11620.1"/>
    <property type="gene ID" value="LPERR07G11620"/>
</dbReference>
<dbReference type="PANTHER" id="PTHR31906">
    <property type="entry name" value="PLASTID-LIPID-ASSOCIATED PROTEIN 4, CHLOROPLASTIC-RELATED"/>
    <property type="match status" value="1"/>
</dbReference>
<dbReference type="STRING" id="77586.A0A0D9WYN7"/>
<evidence type="ECO:0000256" key="1">
    <source>
        <dbReference type="ARBA" id="ARBA00004474"/>
    </source>
</evidence>
<evidence type="ECO:0000259" key="4">
    <source>
        <dbReference type="Pfam" id="PF04755"/>
    </source>
</evidence>
<feature type="domain" description="Plastid lipid-associated protein/fibrillin conserved" evidence="4">
    <location>
        <begin position="125"/>
        <end position="282"/>
    </location>
</feature>
<dbReference type="InterPro" id="IPR006843">
    <property type="entry name" value="PAP/fibrillin_dom"/>
</dbReference>
<dbReference type="AlphaFoldDB" id="A0A0D9WYN7"/>
<evidence type="ECO:0000313" key="6">
    <source>
        <dbReference type="Proteomes" id="UP000032180"/>
    </source>
</evidence>
<name>A0A0D9WYN7_9ORYZ</name>
<evidence type="ECO:0000256" key="3">
    <source>
        <dbReference type="ARBA" id="ARBA00022946"/>
    </source>
</evidence>